<reference evidence="2 3" key="1">
    <citation type="submission" date="2019-07" db="EMBL/GenBank/DDBJ databases">
        <title>Whole genome shotgun sequence of Agrococcus baldri NBRC 103055.</title>
        <authorList>
            <person name="Hosoyama A."/>
            <person name="Uohara A."/>
            <person name="Ohji S."/>
            <person name="Ichikawa N."/>
        </authorList>
    </citation>
    <scope>NUCLEOTIDE SEQUENCE [LARGE SCALE GENOMIC DNA]</scope>
    <source>
        <strain evidence="2 3">NBRC 103055</strain>
    </source>
</reference>
<organism evidence="2 3">
    <name type="scientific">Agrococcus baldri</name>
    <dbReference type="NCBI Taxonomy" id="153730"/>
    <lineage>
        <taxon>Bacteria</taxon>
        <taxon>Bacillati</taxon>
        <taxon>Actinomycetota</taxon>
        <taxon>Actinomycetes</taxon>
        <taxon>Micrococcales</taxon>
        <taxon>Microbacteriaceae</taxon>
        <taxon>Agrococcus</taxon>
    </lineage>
</organism>
<gene>
    <name evidence="2" type="ORF">ABA31_28330</name>
</gene>
<accession>A0AA87UYP9</accession>
<evidence type="ECO:0008006" key="4">
    <source>
        <dbReference type="Google" id="ProtNLM"/>
    </source>
</evidence>
<proteinExistence type="predicted"/>
<feature type="region of interest" description="Disordered" evidence="1">
    <location>
        <begin position="312"/>
        <end position="349"/>
    </location>
</feature>
<dbReference type="AlphaFoldDB" id="A0AA87UYP9"/>
<evidence type="ECO:0000313" key="3">
    <source>
        <dbReference type="Proteomes" id="UP000321749"/>
    </source>
</evidence>
<name>A0AA87UYP9_9MICO</name>
<dbReference type="SUPFAM" id="SSF56112">
    <property type="entry name" value="Protein kinase-like (PK-like)"/>
    <property type="match status" value="1"/>
</dbReference>
<protein>
    <recommendedName>
        <fullName evidence="4">Protein kinase domain-containing protein</fullName>
    </recommendedName>
</protein>
<comment type="caution">
    <text evidence="2">The sequence shown here is derived from an EMBL/GenBank/DDBJ whole genome shotgun (WGS) entry which is preliminary data.</text>
</comment>
<dbReference type="InterPro" id="IPR011009">
    <property type="entry name" value="Kinase-like_dom_sf"/>
</dbReference>
<keyword evidence="3" id="KW-1185">Reference proteome</keyword>
<dbReference type="EMBL" id="BJUU01000029">
    <property type="protein sequence ID" value="GEK81482.1"/>
    <property type="molecule type" value="Genomic_DNA"/>
</dbReference>
<evidence type="ECO:0000313" key="2">
    <source>
        <dbReference type="EMBL" id="GEK81482.1"/>
    </source>
</evidence>
<sequence length="441" mass="44770">MVAGVDDEGATIAGYPLLRALRRDAEREAWVAADASGAGVELHRARAGGAAVLAGEVEALLALEHPHLVPILDVAVDDGPVVVRPLLPRDLADWLLQRRAPAVGEAVTVLAPVAAALGALHAIGASAGGCTAQDVRLDPDGAPMLLGEGARRETDRPTEAWREGSEGVAADVAGWRLLASAVLEAAGEALPEGVAAALDRRDLLAAADVLLASWPALPLELGTLEPAAPAARARVRRRERAAGVEVVWARLALLAERLVERGGPAAQRLVAAVASVRPRFWAVAGCGAAALTVTAVLLSQAGAADAGAVDGGAAGGAAAGGTAPASAPPESPGEPSPQPEPTGGAAAPDAEDPVVAAAALLSEREACIDAGDAACLVALHEPDSPQLSAEQPWRLPDDGTLELVQRIGDAWLLRVVSERQPASVLVMSTEAGWTLRDAWAD</sequence>
<evidence type="ECO:0000256" key="1">
    <source>
        <dbReference type="SAM" id="MobiDB-lite"/>
    </source>
</evidence>
<feature type="compositionally biased region" description="Pro residues" evidence="1">
    <location>
        <begin position="326"/>
        <end position="340"/>
    </location>
</feature>
<dbReference type="Proteomes" id="UP000321749">
    <property type="component" value="Unassembled WGS sequence"/>
</dbReference>